<sequence>MNSVTSCTSTSGGRVEDVEGGRGGSSGPIPMVAAEGSADGAGPSGSGSGQGRSARPKRPGPHSIDELVVHQIQDLPAGRALETATYHEPSIDEDVPINQGSDYDSYDEDTVVPGLRVYLSELDTPFDSTEYRESDDEDEPATGAEPADDDIPTEHPRDPNVFEWRDFPSPQIPPELRRESFSQNNVGPTTPCDDPYDTFVQIWDRPLMEYIAAETNRYAHQAAAQTLEPPNLHPRSGFGEWYDTTADELYLLFGLILEMGVSFMWEIRDYWDGSLDMLGASNFSPYMSMERFIILMKCLHFNDNSDMRAPVLNTEARLFKIKPILTHLNNKFQQMYTPAQNIALDETLLMWKGWIGRLVSREANRGVKSYEIWEPQTGYLWRFEVLAHNPLEASTPSIVSRLLRGLEYKGYTLWMDDHYQSPRLARLLKSLGFDCAGTVRTDREFVPRARLSKRNLRPGQKTGVTSGDVDVMVWRDASSAMLSTYHGDGEHTVNGSTKAIVISDYTIILNELIKRDRLLAAYPFERNRTRVWYKKLFLKLLNVSVLNSYIIFSHSSPKSHHSFRNDLIYSLISKHSSRPIPIQPRVELIHHLSRYPKPNKRRLRHRCTQCRKRVRTFCVGCDLAVCMEPCFLIMHSEMHNLRPQASRC</sequence>
<protein>
    <submittedName>
        <fullName evidence="4">PiggyBac transposable element-derived protein 4</fullName>
    </submittedName>
</protein>
<dbReference type="GeneID" id="112056250"/>
<evidence type="ECO:0000256" key="1">
    <source>
        <dbReference type="SAM" id="MobiDB-lite"/>
    </source>
</evidence>
<dbReference type="RefSeq" id="XP_023952412.2">
    <property type="nucleotide sequence ID" value="XM_024096644.2"/>
</dbReference>
<feature type="compositionally biased region" description="Acidic residues" evidence="1">
    <location>
        <begin position="133"/>
        <end position="151"/>
    </location>
</feature>
<feature type="region of interest" description="Disordered" evidence="1">
    <location>
        <begin position="122"/>
        <end position="171"/>
    </location>
</feature>
<dbReference type="PANTHER" id="PTHR46599:SF3">
    <property type="entry name" value="PIGGYBAC TRANSPOSABLE ELEMENT-DERIVED PROTEIN 4"/>
    <property type="match status" value="1"/>
</dbReference>
<name>A0A6J1P2S2_BICAN</name>
<dbReference type="OrthoDB" id="75807at2759"/>
<dbReference type="PANTHER" id="PTHR46599">
    <property type="entry name" value="PIGGYBAC TRANSPOSABLE ELEMENT-DERIVED PROTEIN 4"/>
    <property type="match status" value="1"/>
</dbReference>
<dbReference type="Pfam" id="PF13843">
    <property type="entry name" value="DDE_Tnp_1_7"/>
    <property type="match status" value="1"/>
</dbReference>
<feature type="region of interest" description="Disordered" evidence="1">
    <location>
        <begin position="1"/>
        <end position="66"/>
    </location>
</feature>
<feature type="compositionally biased region" description="Polar residues" evidence="1">
    <location>
        <begin position="1"/>
        <end position="11"/>
    </location>
</feature>
<feature type="compositionally biased region" description="Basic and acidic residues" evidence="1">
    <location>
        <begin position="152"/>
        <end position="166"/>
    </location>
</feature>
<gene>
    <name evidence="4" type="primary">LOC112056250</name>
</gene>
<dbReference type="Proteomes" id="UP001652582">
    <property type="component" value="Chromosome 26"/>
</dbReference>
<accession>A0A6J1P2S2</accession>
<dbReference type="KEGG" id="bany:112056250"/>
<keyword evidence="3" id="KW-1185">Reference proteome</keyword>
<feature type="domain" description="PiggyBac transposable element-derived protein" evidence="2">
    <location>
        <begin position="194"/>
        <end position="549"/>
    </location>
</feature>
<evidence type="ECO:0000259" key="2">
    <source>
        <dbReference type="Pfam" id="PF13843"/>
    </source>
</evidence>
<evidence type="ECO:0000313" key="3">
    <source>
        <dbReference type="Proteomes" id="UP001652582"/>
    </source>
</evidence>
<dbReference type="InterPro" id="IPR029526">
    <property type="entry name" value="PGBD"/>
</dbReference>
<dbReference type="AlphaFoldDB" id="A0A6J1P2S2"/>
<reference evidence="4" key="1">
    <citation type="submission" date="2025-08" db="UniProtKB">
        <authorList>
            <consortium name="RefSeq"/>
        </authorList>
    </citation>
    <scope>IDENTIFICATION</scope>
</reference>
<feature type="region of interest" description="Disordered" evidence="1">
    <location>
        <begin position="79"/>
        <end position="107"/>
    </location>
</feature>
<proteinExistence type="predicted"/>
<organism evidence="3 4">
    <name type="scientific">Bicyclus anynana</name>
    <name type="common">Squinting bush brown butterfly</name>
    <dbReference type="NCBI Taxonomy" id="110368"/>
    <lineage>
        <taxon>Eukaryota</taxon>
        <taxon>Metazoa</taxon>
        <taxon>Ecdysozoa</taxon>
        <taxon>Arthropoda</taxon>
        <taxon>Hexapoda</taxon>
        <taxon>Insecta</taxon>
        <taxon>Pterygota</taxon>
        <taxon>Neoptera</taxon>
        <taxon>Endopterygota</taxon>
        <taxon>Lepidoptera</taxon>
        <taxon>Glossata</taxon>
        <taxon>Ditrysia</taxon>
        <taxon>Papilionoidea</taxon>
        <taxon>Nymphalidae</taxon>
        <taxon>Satyrinae</taxon>
        <taxon>Satyrini</taxon>
        <taxon>Mycalesina</taxon>
        <taxon>Bicyclus</taxon>
    </lineage>
</organism>
<evidence type="ECO:0000313" key="4">
    <source>
        <dbReference type="RefSeq" id="XP_023952412.2"/>
    </source>
</evidence>